<feature type="transmembrane region" description="Helical" evidence="1">
    <location>
        <begin position="123"/>
        <end position="142"/>
    </location>
</feature>
<organism evidence="2 3">
    <name type="scientific">Dysgonomonas hofstadii</name>
    <dbReference type="NCBI Taxonomy" id="637886"/>
    <lineage>
        <taxon>Bacteria</taxon>
        <taxon>Pseudomonadati</taxon>
        <taxon>Bacteroidota</taxon>
        <taxon>Bacteroidia</taxon>
        <taxon>Bacteroidales</taxon>
        <taxon>Dysgonomonadaceae</taxon>
        <taxon>Dysgonomonas</taxon>
    </lineage>
</organism>
<gene>
    <name evidence="2" type="ORF">GGR21_000681</name>
</gene>
<evidence type="ECO:0000256" key="1">
    <source>
        <dbReference type="SAM" id="Phobius"/>
    </source>
</evidence>
<dbReference type="EMBL" id="JACIEP010000002">
    <property type="protein sequence ID" value="MBB4034794.1"/>
    <property type="molecule type" value="Genomic_DNA"/>
</dbReference>
<keyword evidence="3" id="KW-1185">Reference proteome</keyword>
<evidence type="ECO:0000313" key="2">
    <source>
        <dbReference type="EMBL" id="MBB4034794.1"/>
    </source>
</evidence>
<keyword evidence="1" id="KW-0472">Membrane</keyword>
<sequence length="172" mass="20145">MAQTVSNDALWEKLSEIDKKFEKFIVMQESQAVAQEQNRSTPGFEEAKDVIIAEIREQVALLSRHNNDHFGANRQNIEVLNKNILLAVKHSIETKDQLKTDMESLKEDKKIYFNFKLFKIRKISLMIAILGLLVFILTLFSMKQQNDYALLLEEYYRQSNTTEQQKEVMKTK</sequence>
<name>A0A840CMQ2_9BACT</name>
<accession>A0A840CMQ2</accession>
<comment type="caution">
    <text evidence="2">The sequence shown here is derived from an EMBL/GenBank/DDBJ whole genome shotgun (WGS) entry which is preliminary data.</text>
</comment>
<evidence type="ECO:0000313" key="3">
    <source>
        <dbReference type="Proteomes" id="UP000555103"/>
    </source>
</evidence>
<dbReference type="RefSeq" id="WP_183305739.1">
    <property type="nucleotide sequence ID" value="NZ_JACIEP010000002.1"/>
</dbReference>
<proteinExistence type="predicted"/>
<reference evidence="2 3" key="1">
    <citation type="submission" date="2020-08" db="EMBL/GenBank/DDBJ databases">
        <title>Genomic Encyclopedia of Type Strains, Phase IV (KMG-IV): sequencing the most valuable type-strain genomes for metagenomic binning, comparative biology and taxonomic classification.</title>
        <authorList>
            <person name="Goeker M."/>
        </authorList>
    </citation>
    <scope>NUCLEOTIDE SEQUENCE [LARGE SCALE GENOMIC DNA]</scope>
    <source>
        <strain evidence="2 3">DSM 104969</strain>
    </source>
</reference>
<keyword evidence="1" id="KW-1133">Transmembrane helix</keyword>
<dbReference type="Proteomes" id="UP000555103">
    <property type="component" value="Unassembled WGS sequence"/>
</dbReference>
<keyword evidence="1" id="KW-0812">Transmembrane</keyword>
<protein>
    <submittedName>
        <fullName evidence="2">Uncharacterized protein</fullName>
    </submittedName>
</protein>
<dbReference type="AlphaFoldDB" id="A0A840CMQ2"/>